<dbReference type="RefSeq" id="WP_127905161.1">
    <property type="nucleotide sequence ID" value="NZ_RQXX01000001.1"/>
</dbReference>
<evidence type="ECO:0000259" key="1">
    <source>
        <dbReference type="Pfam" id="PF09152"/>
    </source>
</evidence>
<gene>
    <name evidence="2" type="ORF">EKE94_03295</name>
</gene>
<dbReference type="Gene3D" id="3.40.50.10400">
    <property type="entry name" value="Hypothetical protein PA1492"/>
    <property type="match status" value="1"/>
</dbReference>
<evidence type="ECO:0000313" key="2">
    <source>
        <dbReference type="EMBL" id="RVV99718.1"/>
    </source>
</evidence>
<dbReference type="SUPFAM" id="SSF52309">
    <property type="entry name" value="N-(deoxy)ribosyltransferase-like"/>
    <property type="match status" value="1"/>
</dbReference>
<keyword evidence="3" id="KW-1185">Reference proteome</keyword>
<dbReference type="Pfam" id="PF09152">
    <property type="entry name" value="DUF1937"/>
    <property type="match status" value="1"/>
</dbReference>
<name>A0A438ALT9_9RHOB</name>
<reference evidence="2 3" key="1">
    <citation type="submission" date="2018-11" db="EMBL/GenBank/DDBJ databases">
        <title>Mesobaculum littorinae gen. nov., sp. nov., isolated from Littorina scabra that represents a novel genus of the order Rhodobacteraceae.</title>
        <authorList>
            <person name="Li F."/>
        </authorList>
    </citation>
    <scope>NUCLEOTIDE SEQUENCE [LARGE SCALE GENOMIC DNA]</scope>
    <source>
        <strain evidence="2 3">M0103</strain>
    </source>
</reference>
<feature type="domain" description="DUF1937" evidence="1">
    <location>
        <begin position="45"/>
        <end position="160"/>
    </location>
</feature>
<proteinExistence type="predicted"/>
<dbReference type="EMBL" id="RQXX01000001">
    <property type="protein sequence ID" value="RVV99718.1"/>
    <property type="molecule type" value="Genomic_DNA"/>
</dbReference>
<sequence>MMGVDFRIPRAPDWPWLAATFRDTGLFWPGQSIEDAAQRLRGGLAYLATPYSQLARDGAGSWNRNASDGAVDLAACWSAWFAMDGVMAASPVVLSASMVHAMGPETVDPFDQVFWARWCQPLLAVSSAVAVPMVEGWSESRGVWRACCYAARHQRPVVLMVQP</sequence>
<dbReference type="InterPro" id="IPR015235">
    <property type="entry name" value="DUF1937"/>
</dbReference>
<dbReference type="AlphaFoldDB" id="A0A438ALT9"/>
<organism evidence="2 3">
    <name type="scientific">Mesobaculum littorinae</name>
    <dbReference type="NCBI Taxonomy" id="2486419"/>
    <lineage>
        <taxon>Bacteria</taxon>
        <taxon>Pseudomonadati</taxon>
        <taxon>Pseudomonadota</taxon>
        <taxon>Alphaproteobacteria</taxon>
        <taxon>Rhodobacterales</taxon>
        <taxon>Roseobacteraceae</taxon>
        <taxon>Mesobaculum</taxon>
    </lineage>
</organism>
<accession>A0A438ALT9</accession>
<evidence type="ECO:0000313" key="3">
    <source>
        <dbReference type="Proteomes" id="UP000285908"/>
    </source>
</evidence>
<dbReference type="OrthoDB" id="7857621at2"/>
<dbReference type="Proteomes" id="UP000285908">
    <property type="component" value="Unassembled WGS sequence"/>
</dbReference>
<protein>
    <submittedName>
        <fullName evidence="2">DUF1937 family protein</fullName>
    </submittedName>
</protein>
<comment type="caution">
    <text evidence="2">The sequence shown here is derived from an EMBL/GenBank/DDBJ whole genome shotgun (WGS) entry which is preliminary data.</text>
</comment>